<evidence type="ECO:0000256" key="2">
    <source>
        <dbReference type="ARBA" id="ARBA00023125"/>
    </source>
</evidence>
<accession>D7UXA7</accession>
<evidence type="ECO:0000256" key="3">
    <source>
        <dbReference type="ARBA" id="ARBA00023163"/>
    </source>
</evidence>
<keyword evidence="3" id="KW-0804">Transcription</keyword>
<evidence type="ECO:0000259" key="4">
    <source>
        <dbReference type="PROSITE" id="PS51118"/>
    </source>
</evidence>
<dbReference type="STRING" id="525367.HMPREF0556_10868"/>
<feature type="domain" description="HTH hxlR-type" evidence="4">
    <location>
        <begin position="24"/>
        <end position="118"/>
    </location>
</feature>
<evidence type="ECO:0000313" key="5">
    <source>
        <dbReference type="EMBL" id="EFI84315.1"/>
    </source>
</evidence>
<evidence type="ECO:0000313" key="6">
    <source>
        <dbReference type="Proteomes" id="UP000010119"/>
    </source>
</evidence>
<keyword evidence="1" id="KW-0805">Transcription regulation</keyword>
<gene>
    <name evidence="5" type="ORF">HMPREF0556_10868</name>
</gene>
<evidence type="ECO:0000256" key="1">
    <source>
        <dbReference type="ARBA" id="ARBA00023015"/>
    </source>
</evidence>
<dbReference type="InterPro" id="IPR036388">
    <property type="entry name" value="WH-like_DNA-bd_sf"/>
</dbReference>
<comment type="caution">
    <text evidence="5">The sequence shown here is derived from an EMBL/GenBank/DDBJ whole genome shotgun (WGS) entry which is preliminary data.</text>
</comment>
<sequence>MKERKVEGEITMEESKRLTPLVDCPVEKTIQLISNKWKVLIIRELLFEKRRFNELQRLIPGISPKVLTQNLKEMIEHELVAREVFPVSSPHVEYRLTDLGETLRPILDSMAAWGEQHL</sequence>
<reference evidence="5" key="1">
    <citation type="submission" date="2010-06" db="EMBL/GenBank/DDBJ databases">
        <authorList>
            <person name="Muzny D."/>
            <person name="Qin X."/>
            <person name="Buhay C."/>
            <person name="Dugan-Rocha S."/>
            <person name="Ding Y."/>
            <person name="Chen G."/>
            <person name="Hawes A."/>
            <person name="Holder M."/>
            <person name="Jhangiani S."/>
            <person name="Johnson A."/>
            <person name="Khan Z."/>
            <person name="Li Z."/>
            <person name="Liu W."/>
            <person name="Liu X."/>
            <person name="Perez L."/>
            <person name="Shen H."/>
            <person name="Wang Q."/>
            <person name="Watt J."/>
            <person name="Xi L."/>
            <person name="Xin Y."/>
            <person name="Zhou J."/>
            <person name="Deng J."/>
            <person name="Jiang H."/>
            <person name="Liu Y."/>
            <person name="Qu J."/>
            <person name="Song X.-Z."/>
            <person name="Zhang L."/>
            <person name="Villasana D."/>
            <person name="Johnson A."/>
            <person name="Liu J."/>
            <person name="Liyanage D."/>
            <person name="Lorensuhewa L."/>
            <person name="Robinson T."/>
            <person name="Song A."/>
            <person name="Song B.-B."/>
            <person name="Dinh H."/>
            <person name="Thornton R."/>
            <person name="Coyle M."/>
            <person name="Francisco L."/>
            <person name="Jackson L."/>
            <person name="Javaid M."/>
            <person name="Korchina V."/>
            <person name="Kovar C."/>
            <person name="Mata R."/>
            <person name="Mathew T."/>
            <person name="Ngo R."/>
            <person name="Nguyen L."/>
            <person name="Nguyen N."/>
            <person name="Okwuonu G."/>
            <person name="Ongeri F."/>
            <person name="Pham C."/>
            <person name="Simmons D."/>
            <person name="Wilczek-Boney K."/>
            <person name="Hale W."/>
            <person name="Jakkamsetti A."/>
            <person name="Pham P."/>
            <person name="Ruth R."/>
            <person name="San Lucas F."/>
            <person name="Warren J."/>
            <person name="Zhang J."/>
            <person name="Zhao Z."/>
            <person name="Zhou C."/>
            <person name="Zhu D."/>
            <person name="Lee S."/>
            <person name="Bess C."/>
            <person name="Blankenburg K."/>
            <person name="Forbes L."/>
            <person name="Fu Q."/>
            <person name="Gubbala S."/>
            <person name="Hirani K."/>
            <person name="Jayaseelan J.C."/>
            <person name="Lara F."/>
            <person name="Munidasa M."/>
            <person name="Palculict T."/>
            <person name="Patil S."/>
            <person name="Pu L.-L."/>
            <person name="Saada N."/>
            <person name="Tang L."/>
            <person name="Weissenberger G."/>
            <person name="Zhu Y."/>
            <person name="Hemphill L."/>
            <person name="Shang Y."/>
            <person name="Youmans B."/>
            <person name="Ayvaz T."/>
            <person name="Ross M."/>
            <person name="Santibanez J."/>
            <person name="Aqrawi P."/>
            <person name="Gross S."/>
            <person name="Joshi V."/>
            <person name="Fowler G."/>
            <person name="Nazareth L."/>
            <person name="Reid J."/>
            <person name="Worley K."/>
            <person name="Petrosino J."/>
            <person name="Highlander S."/>
            <person name="Gibbs R."/>
        </authorList>
    </citation>
    <scope>NUCLEOTIDE SEQUENCE [LARGE SCALE GENOMIC DNA]</scope>
    <source>
        <strain evidence="5">DSM 20601</strain>
    </source>
</reference>
<protein>
    <submittedName>
        <fullName evidence="5">Transcriptional regulator, HxlR family</fullName>
    </submittedName>
</protein>
<dbReference type="PROSITE" id="PS51118">
    <property type="entry name" value="HTH_HXLR"/>
    <property type="match status" value="1"/>
</dbReference>
<dbReference type="InterPro" id="IPR002577">
    <property type="entry name" value="HTH_HxlR"/>
</dbReference>
<keyword evidence="6" id="KW-1185">Reference proteome</keyword>
<dbReference type="Pfam" id="PF01638">
    <property type="entry name" value="HxlR"/>
    <property type="match status" value="1"/>
</dbReference>
<dbReference type="Proteomes" id="UP000010119">
    <property type="component" value="Unassembled WGS sequence"/>
</dbReference>
<dbReference type="EMBL" id="ACCR02000003">
    <property type="protein sequence ID" value="EFI84315.1"/>
    <property type="molecule type" value="Genomic_DNA"/>
</dbReference>
<dbReference type="HOGENOM" id="CLU_111585_5_2_9"/>
<dbReference type="PANTHER" id="PTHR33204:SF18">
    <property type="entry name" value="TRANSCRIPTIONAL REGULATORY PROTEIN"/>
    <property type="match status" value="1"/>
</dbReference>
<dbReference type="Gene3D" id="1.10.10.10">
    <property type="entry name" value="Winged helix-like DNA-binding domain superfamily/Winged helix DNA-binding domain"/>
    <property type="match status" value="1"/>
</dbReference>
<dbReference type="PANTHER" id="PTHR33204">
    <property type="entry name" value="TRANSCRIPTIONAL REGULATOR, MARR FAMILY"/>
    <property type="match status" value="1"/>
</dbReference>
<dbReference type="SUPFAM" id="SSF46785">
    <property type="entry name" value="Winged helix' DNA-binding domain"/>
    <property type="match status" value="1"/>
</dbReference>
<dbReference type="GO" id="GO:0003677">
    <property type="term" value="F:DNA binding"/>
    <property type="evidence" value="ECO:0007669"/>
    <property type="project" value="UniProtKB-KW"/>
</dbReference>
<dbReference type="AlphaFoldDB" id="D7UXA7"/>
<organism evidence="5 6">
    <name type="scientific">Listeria grayi DSM 20601</name>
    <dbReference type="NCBI Taxonomy" id="525367"/>
    <lineage>
        <taxon>Bacteria</taxon>
        <taxon>Bacillati</taxon>
        <taxon>Bacillota</taxon>
        <taxon>Bacilli</taxon>
        <taxon>Bacillales</taxon>
        <taxon>Listeriaceae</taxon>
        <taxon>Listeria</taxon>
    </lineage>
</organism>
<dbReference type="eggNOG" id="COG1733">
    <property type="taxonomic scope" value="Bacteria"/>
</dbReference>
<keyword evidence="2" id="KW-0238">DNA-binding</keyword>
<dbReference type="InterPro" id="IPR036390">
    <property type="entry name" value="WH_DNA-bd_sf"/>
</dbReference>
<proteinExistence type="predicted"/>
<name>D7UXA7_LISGR</name>